<evidence type="ECO:0000256" key="4">
    <source>
        <dbReference type="ARBA" id="ARBA00023136"/>
    </source>
</evidence>
<dbReference type="InterPro" id="IPR004853">
    <property type="entry name" value="Sugar_P_trans_dom"/>
</dbReference>
<dbReference type="STRING" id="133381.A0A2T9ZKI2"/>
<dbReference type="Proteomes" id="UP000245609">
    <property type="component" value="Unassembled WGS sequence"/>
</dbReference>
<accession>A0A2T9ZKI2</accession>
<evidence type="ECO:0000256" key="2">
    <source>
        <dbReference type="ARBA" id="ARBA00022692"/>
    </source>
</evidence>
<keyword evidence="2 5" id="KW-0812">Transmembrane</keyword>
<evidence type="ECO:0000256" key="3">
    <source>
        <dbReference type="ARBA" id="ARBA00022989"/>
    </source>
</evidence>
<reference evidence="7 8" key="1">
    <citation type="journal article" date="2018" name="MBio">
        <title>Comparative Genomics Reveals the Core Gene Toolbox for the Fungus-Insect Symbiosis.</title>
        <authorList>
            <person name="Wang Y."/>
            <person name="Stata M."/>
            <person name="Wang W."/>
            <person name="Stajich J.E."/>
            <person name="White M.M."/>
            <person name="Moncalvo J.M."/>
        </authorList>
    </citation>
    <scope>NUCLEOTIDE SEQUENCE [LARGE SCALE GENOMIC DNA]</scope>
    <source>
        <strain evidence="7 8">SC-DP-2</strain>
    </source>
</reference>
<comment type="subcellular location">
    <subcellularLocation>
        <location evidence="1">Membrane</location>
        <topology evidence="1">Multi-pass membrane protein</topology>
    </subcellularLocation>
</comment>
<evidence type="ECO:0000259" key="6">
    <source>
        <dbReference type="Pfam" id="PF03151"/>
    </source>
</evidence>
<gene>
    <name evidence="7" type="ORF">BB560_000378</name>
</gene>
<protein>
    <recommendedName>
        <fullName evidence="6">Sugar phosphate transporter domain-containing protein</fullName>
    </recommendedName>
</protein>
<keyword evidence="3 5" id="KW-1133">Transmembrane helix</keyword>
<dbReference type="GO" id="GO:0016020">
    <property type="term" value="C:membrane"/>
    <property type="evidence" value="ECO:0007669"/>
    <property type="project" value="UniProtKB-SubCell"/>
</dbReference>
<feature type="transmembrane region" description="Helical" evidence="5">
    <location>
        <begin position="15"/>
        <end position="34"/>
    </location>
</feature>
<keyword evidence="8" id="KW-1185">Reference proteome</keyword>
<comment type="caution">
    <text evidence="7">The sequence shown here is derived from an EMBL/GenBank/DDBJ whole genome shotgun (WGS) entry which is preliminary data.</text>
</comment>
<dbReference type="PANTHER" id="PTHR11132">
    <property type="entry name" value="SOLUTE CARRIER FAMILY 35"/>
    <property type="match status" value="1"/>
</dbReference>
<feature type="transmembrane region" description="Helical" evidence="5">
    <location>
        <begin position="74"/>
        <end position="92"/>
    </location>
</feature>
<evidence type="ECO:0000313" key="8">
    <source>
        <dbReference type="Proteomes" id="UP000245609"/>
    </source>
</evidence>
<evidence type="ECO:0000256" key="5">
    <source>
        <dbReference type="SAM" id="Phobius"/>
    </source>
</evidence>
<evidence type="ECO:0000256" key="1">
    <source>
        <dbReference type="ARBA" id="ARBA00004141"/>
    </source>
</evidence>
<feature type="transmembrane region" description="Helical" evidence="5">
    <location>
        <begin position="46"/>
        <end position="68"/>
    </location>
</feature>
<keyword evidence="4 5" id="KW-0472">Membrane</keyword>
<organism evidence="7 8">
    <name type="scientific">Smittium megazygosporum</name>
    <dbReference type="NCBI Taxonomy" id="133381"/>
    <lineage>
        <taxon>Eukaryota</taxon>
        <taxon>Fungi</taxon>
        <taxon>Fungi incertae sedis</taxon>
        <taxon>Zoopagomycota</taxon>
        <taxon>Kickxellomycotina</taxon>
        <taxon>Harpellomycetes</taxon>
        <taxon>Harpellales</taxon>
        <taxon>Legeriomycetaceae</taxon>
        <taxon>Smittium</taxon>
    </lineage>
</organism>
<dbReference type="SUPFAM" id="SSF103481">
    <property type="entry name" value="Multidrug resistance efflux transporter EmrE"/>
    <property type="match status" value="1"/>
</dbReference>
<name>A0A2T9ZKI2_9FUNG</name>
<evidence type="ECO:0000313" key="7">
    <source>
        <dbReference type="EMBL" id="PVV05099.1"/>
    </source>
</evidence>
<sequence length="160" mass="17507">MTLPSSTFFSTFGESLFTILLILLGGVIATLMIISEFFLISQTSVLTLSVVGILKEVLTISLGVLVFGDQITETNFVGLAITLVGIITYNYIKVTKAAKHEPINFDSYDENGISDYIELDQNMNGRSMSSSIRSSFSGTDSFSNSKTGYSVVFQEHERSD</sequence>
<dbReference type="Pfam" id="PF03151">
    <property type="entry name" value="TPT"/>
    <property type="match status" value="1"/>
</dbReference>
<feature type="domain" description="Sugar phosphate transporter" evidence="6">
    <location>
        <begin position="19"/>
        <end position="90"/>
    </location>
</feature>
<dbReference type="EMBL" id="MBFS01000039">
    <property type="protein sequence ID" value="PVV05099.1"/>
    <property type="molecule type" value="Genomic_DNA"/>
</dbReference>
<proteinExistence type="predicted"/>
<dbReference type="InterPro" id="IPR037185">
    <property type="entry name" value="EmrE-like"/>
</dbReference>
<dbReference type="InterPro" id="IPR050186">
    <property type="entry name" value="TPT_transporter"/>
</dbReference>
<dbReference type="AlphaFoldDB" id="A0A2T9ZKI2"/>
<dbReference type="OrthoDB" id="18894at2759"/>